<evidence type="ECO:0000256" key="2">
    <source>
        <dbReference type="ARBA" id="ARBA00022741"/>
    </source>
</evidence>
<dbReference type="OrthoDB" id="276261at2759"/>
<dbReference type="PIRSF" id="PIRSF005813">
    <property type="entry name" value="MSH2"/>
    <property type="match status" value="1"/>
</dbReference>
<dbReference type="GO" id="GO:0005524">
    <property type="term" value="F:ATP binding"/>
    <property type="evidence" value="ECO:0007669"/>
    <property type="project" value="UniProtKB-KW"/>
</dbReference>
<dbReference type="InterPro" id="IPR000432">
    <property type="entry name" value="DNA_mismatch_repair_MutS_C"/>
</dbReference>
<evidence type="ECO:0000256" key="5">
    <source>
        <dbReference type="ARBA" id="ARBA00023254"/>
    </source>
</evidence>
<keyword evidence="4" id="KW-0238">DNA-binding</keyword>
<dbReference type="Gene3D" id="3.40.50.300">
    <property type="entry name" value="P-loop containing nucleotide triphosphate hydrolases"/>
    <property type="match status" value="1"/>
</dbReference>
<dbReference type="InterPro" id="IPR027417">
    <property type="entry name" value="P-loop_NTPase"/>
</dbReference>
<dbReference type="InterPro" id="IPR045076">
    <property type="entry name" value="MutS"/>
</dbReference>
<dbReference type="AlphaFoldDB" id="A0A6H0XPX0"/>
<dbReference type="InterPro" id="IPR007860">
    <property type="entry name" value="DNA_mmatch_repair_MutS_con_dom"/>
</dbReference>
<dbReference type="Gene3D" id="1.10.1420.10">
    <property type="match status" value="2"/>
</dbReference>
<feature type="domain" description="DNA mismatch repair proteins mutS family" evidence="7">
    <location>
        <begin position="629"/>
        <end position="645"/>
    </location>
</feature>
<dbReference type="SUPFAM" id="SSF53150">
    <property type="entry name" value="DNA repair protein MutS, domain II"/>
    <property type="match status" value="1"/>
</dbReference>
<evidence type="ECO:0000259" key="7">
    <source>
        <dbReference type="PROSITE" id="PS00486"/>
    </source>
</evidence>
<dbReference type="InterPro" id="IPR007696">
    <property type="entry name" value="DNA_mismatch_repair_MutS_core"/>
</dbReference>
<gene>
    <name evidence="8" type="ORF">AMS68_002186</name>
</gene>
<sequence length="663" mass="73739">MSRPGTSHRYVTRPGTSRPRSAVSTLGVENQEIICAVSESRGISPVVGISFLNLDTGEAVMSQINDSQTFVRTVHKLAVFNPSIVLIVSSAAESKSKLFSILQDSLNDIEGDIVLLDRRYWAESTGLEYLEKLAFREDLEALKTAVSGNYYAVCCFGAVLRYIELGLCKTFPYHSLRIKYEPAEGCMMIDVATIRALELVQNLTHIKSRECLFGLLNETLTPMGARLLRSSVLQPLTNAETLAARYETVEELGTKEEMFLAVRTALKPFLDVDRTLTQLILIPTQSSLLSTEQAINQVLMLKQYISLIRPVYDATMGTTASLLKEIHLLCAPKNILPTQTLVNEVLNTDATFASKSLELRNQRTYAVKSGVNGMLDIARQTYKETMGDAMRYISDLADEHDLALQTKFDNARRFYMRIGREDLEARTLPTVFVNVFRKKEWIECQTLELLKLNQRMSDSHSEAISMSDKSIQELIVKVREHIAPLFKICEGVAMLDMLASFAQLASTHGYTRPQLNATLALKTSKHPIRAKMQGTQHVPNDVYATQQKRFHIVTGCNMSGKSTYIRSIALITIMAQVGSFVPADFASIAVRHQLLARVSTDDSIEANVSTFAAEMREAAFILNNVDRESMVIVDELGRGTSTRDGLAIAIAIAEALIESRALV</sequence>
<protein>
    <recommendedName>
        <fullName evidence="7">DNA mismatch repair proteins mutS family domain-containing protein</fullName>
    </recommendedName>
</protein>
<dbReference type="Pfam" id="PF05188">
    <property type="entry name" value="MutS_II"/>
    <property type="match status" value="1"/>
</dbReference>
<dbReference type="GO" id="GO:0007131">
    <property type="term" value="P:reciprocal meiotic recombination"/>
    <property type="evidence" value="ECO:0007669"/>
    <property type="project" value="TreeGrafter"/>
</dbReference>
<keyword evidence="9" id="KW-1185">Reference proteome</keyword>
<name>A0A6H0XPX0_9PEZI</name>
<keyword evidence="5" id="KW-0469">Meiosis</keyword>
<dbReference type="GO" id="GO:0030983">
    <property type="term" value="F:mismatched DNA binding"/>
    <property type="evidence" value="ECO:0007669"/>
    <property type="project" value="InterPro"/>
</dbReference>
<evidence type="ECO:0000313" key="8">
    <source>
        <dbReference type="EMBL" id="QIW96668.1"/>
    </source>
</evidence>
<dbReference type="InterPro" id="IPR036678">
    <property type="entry name" value="MutS_con_dom_sf"/>
</dbReference>
<dbReference type="InterPro" id="IPR011184">
    <property type="entry name" value="DNA_mismatch_repair_Msh2"/>
</dbReference>
<dbReference type="GO" id="GO:0005634">
    <property type="term" value="C:nucleus"/>
    <property type="evidence" value="ECO:0007669"/>
    <property type="project" value="TreeGrafter"/>
</dbReference>
<dbReference type="SUPFAM" id="SSF52540">
    <property type="entry name" value="P-loop containing nucleoside triphosphate hydrolases"/>
    <property type="match status" value="1"/>
</dbReference>
<dbReference type="Pfam" id="PF05190">
    <property type="entry name" value="MutS_IV"/>
    <property type="match status" value="1"/>
</dbReference>
<dbReference type="SUPFAM" id="SSF48334">
    <property type="entry name" value="DNA repair protein MutS, domain III"/>
    <property type="match status" value="1"/>
</dbReference>
<dbReference type="InterPro" id="IPR007861">
    <property type="entry name" value="DNA_mismatch_repair_MutS_clamp"/>
</dbReference>
<dbReference type="PANTHER" id="PTHR11361:SF21">
    <property type="entry name" value="MUTS PROTEIN HOMOLOG 4"/>
    <property type="match status" value="1"/>
</dbReference>
<dbReference type="SMART" id="SM00533">
    <property type="entry name" value="MUTSd"/>
    <property type="match status" value="1"/>
</dbReference>
<dbReference type="Pfam" id="PF00488">
    <property type="entry name" value="MutS_V"/>
    <property type="match status" value="1"/>
</dbReference>
<dbReference type="Gene3D" id="3.30.420.110">
    <property type="entry name" value="MutS, connector domain"/>
    <property type="match status" value="1"/>
</dbReference>
<proteinExistence type="inferred from homology"/>
<evidence type="ECO:0000256" key="4">
    <source>
        <dbReference type="ARBA" id="ARBA00023125"/>
    </source>
</evidence>
<dbReference type="Proteomes" id="UP000503462">
    <property type="component" value="Chromosome 2"/>
</dbReference>
<evidence type="ECO:0000313" key="9">
    <source>
        <dbReference type="Proteomes" id="UP000503462"/>
    </source>
</evidence>
<organism evidence="8 9">
    <name type="scientific">Peltaster fructicola</name>
    <dbReference type="NCBI Taxonomy" id="286661"/>
    <lineage>
        <taxon>Eukaryota</taxon>
        <taxon>Fungi</taxon>
        <taxon>Dikarya</taxon>
        <taxon>Ascomycota</taxon>
        <taxon>Pezizomycotina</taxon>
        <taxon>Dothideomycetes</taxon>
        <taxon>Dothideomycetes incertae sedis</taxon>
        <taxon>Peltaster</taxon>
    </lineage>
</organism>
<dbReference type="InterPro" id="IPR036187">
    <property type="entry name" value="DNA_mismatch_repair_MutS_sf"/>
</dbReference>
<dbReference type="GO" id="GO:0006298">
    <property type="term" value="P:mismatch repair"/>
    <property type="evidence" value="ECO:0007669"/>
    <property type="project" value="InterPro"/>
</dbReference>
<keyword evidence="3" id="KW-0067">ATP-binding</keyword>
<dbReference type="Pfam" id="PF05192">
    <property type="entry name" value="MutS_III"/>
    <property type="match status" value="1"/>
</dbReference>
<reference evidence="8 9" key="1">
    <citation type="journal article" date="2016" name="Sci. Rep.">
        <title>Peltaster fructicola genome reveals evolution from an invasive phytopathogen to an ectophytic parasite.</title>
        <authorList>
            <person name="Xu C."/>
            <person name="Chen H."/>
            <person name="Gleason M.L."/>
            <person name="Xu J.R."/>
            <person name="Liu H."/>
            <person name="Zhang R."/>
            <person name="Sun G."/>
        </authorList>
    </citation>
    <scope>NUCLEOTIDE SEQUENCE [LARGE SCALE GENOMIC DNA]</scope>
    <source>
        <strain evidence="8 9">LNHT1506</strain>
    </source>
</reference>
<evidence type="ECO:0000256" key="3">
    <source>
        <dbReference type="ARBA" id="ARBA00022840"/>
    </source>
</evidence>
<dbReference type="PROSITE" id="PS00486">
    <property type="entry name" value="DNA_MISMATCH_REPAIR_2"/>
    <property type="match status" value="1"/>
</dbReference>
<evidence type="ECO:0000256" key="6">
    <source>
        <dbReference type="SAM" id="MobiDB-lite"/>
    </source>
</evidence>
<dbReference type="SMART" id="SM00534">
    <property type="entry name" value="MUTSac"/>
    <property type="match status" value="1"/>
</dbReference>
<dbReference type="GO" id="GO:0140664">
    <property type="term" value="F:ATP-dependent DNA damage sensor activity"/>
    <property type="evidence" value="ECO:0007669"/>
    <property type="project" value="InterPro"/>
</dbReference>
<comment type="similarity">
    <text evidence="1">Belongs to the DNA mismatch repair MutS family.</text>
</comment>
<keyword evidence="2" id="KW-0547">Nucleotide-binding</keyword>
<evidence type="ECO:0000256" key="1">
    <source>
        <dbReference type="ARBA" id="ARBA00006271"/>
    </source>
</evidence>
<feature type="region of interest" description="Disordered" evidence="6">
    <location>
        <begin position="1"/>
        <end position="22"/>
    </location>
</feature>
<accession>A0A6H0XPX0</accession>
<dbReference type="EMBL" id="CP051140">
    <property type="protein sequence ID" value="QIW96668.1"/>
    <property type="molecule type" value="Genomic_DNA"/>
</dbReference>
<dbReference type="PANTHER" id="PTHR11361">
    <property type="entry name" value="DNA MISMATCH REPAIR PROTEIN MUTS FAMILY MEMBER"/>
    <property type="match status" value="1"/>
</dbReference>